<protein>
    <submittedName>
        <fullName evidence="1">Uncharacterized protein</fullName>
    </submittedName>
</protein>
<evidence type="ECO:0000313" key="2">
    <source>
        <dbReference type="Proteomes" id="UP001159428"/>
    </source>
</evidence>
<dbReference type="EMBL" id="CALNXJ010000058">
    <property type="protein sequence ID" value="CAH3155357.1"/>
    <property type="molecule type" value="Genomic_DNA"/>
</dbReference>
<dbReference type="PANTHER" id="PTHR46704:SF1">
    <property type="entry name" value="TELOMERE LENGTH REGULATION PROTEIN TEL2 HOMOLOG"/>
    <property type="match status" value="1"/>
</dbReference>
<proteinExistence type="predicted"/>
<evidence type="ECO:0000313" key="1">
    <source>
        <dbReference type="EMBL" id="CAH3155357.1"/>
    </source>
</evidence>
<dbReference type="Proteomes" id="UP001159428">
    <property type="component" value="Unassembled WGS sequence"/>
</dbReference>
<name>A0AAU9XRF1_9CNID</name>
<accession>A0AAU9XRF1</accession>
<organism evidence="1 2">
    <name type="scientific">Pocillopora meandrina</name>
    <dbReference type="NCBI Taxonomy" id="46732"/>
    <lineage>
        <taxon>Eukaryota</taxon>
        <taxon>Metazoa</taxon>
        <taxon>Cnidaria</taxon>
        <taxon>Anthozoa</taxon>
        <taxon>Hexacorallia</taxon>
        <taxon>Scleractinia</taxon>
        <taxon>Astrocoeniina</taxon>
        <taxon>Pocilloporidae</taxon>
        <taxon>Pocillopora</taxon>
    </lineage>
</organism>
<comment type="caution">
    <text evidence="1">The sequence shown here is derived from an EMBL/GenBank/DDBJ whole genome shotgun (WGS) entry which is preliminary data.</text>
</comment>
<keyword evidence="2" id="KW-1185">Reference proteome</keyword>
<reference evidence="1 2" key="1">
    <citation type="submission" date="2022-05" db="EMBL/GenBank/DDBJ databases">
        <authorList>
            <consortium name="Genoscope - CEA"/>
            <person name="William W."/>
        </authorList>
    </citation>
    <scope>NUCLEOTIDE SEQUENCE [LARGE SCALE GENOMIC DNA]</scope>
</reference>
<gene>
    <name evidence="1" type="ORF">PMEA_00028110</name>
</gene>
<sequence length="638" mass="72233">MSAIENQRLLEKMAEFDAKRDQHPLFKVTRQYMRMVMEMLQFIRAVRMEMNSLPETDPDVYAEFLSGNWVVNKNTNIPFCALGADHALEHVNRSMKFFLIAPEMANLSGQAKDMAGVASKIQTRHHNHTPAVLSREDKNIKALIETIETFTNPFADESSDLFNLVTKVVLPDNIKADLCSQAAIGQALFDTFVKERIQSEKVNIWSTLKNRKLSTWKTNAKKMKVSTKETVVELQEDRSLFARMMMVCRSRPGINVQETIGMYEFALVPRSMFAADGSMLRCSAKSALMAILEKPPSRSADQRSISDGTTTNAAQSHLKVIIIDGMAELQCLDKLEWDEIRLIFDWYDLPMSSKEATREKRQGGQDPFYYRITDSTNISRVSMKKLLPHTKTKMELTTYLADKAFRHFRGQSGRRFLVAWGSECKATFKDVGNLQSNQEEADTKIILHAVDATSDELCSNVSFVTGKGRNRREIRLEPKVQALGEAGTAALHAFHALSGADNTGCFSGHGKPLCWKAFLNVDEDVVREMAKLGTTLTPSEETIKAIEKFVCELYVRNTSLTTVKELRWLLFRKKQAQSERLPPTRGALLQAVLRAHYQAIVWDNDVVANPNIPSPENYGWEKSDNRWFPVMTRLLPAA</sequence>
<dbReference type="PANTHER" id="PTHR46704">
    <property type="entry name" value="CXC DOMAIN-CONTAINING PROTEIN-RELATED"/>
    <property type="match status" value="1"/>
</dbReference>
<dbReference type="AlphaFoldDB" id="A0AAU9XRF1"/>